<dbReference type="Pfam" id="PF00903">
    <property type="entry name" value="Glyoxalase"/>
    <property type="match status" value="1"/>
</dbReference>
<dbReference type="InterPro" id="IPR037523">
    <property type="entry name" value="VOC_core"/>
</dbReference>
<dbReference type="SUPFAM" id="SSF54593">
    <property type="entry name" value="Glyoxalase/Bleomycin resistance protein/Dihydroxybiphenyl dioxygenase"/>
    <property type="match status" value="1"/>
</dbReference>
<name>A0ABS1H6E9_9BACL</name>
<dbReference type="InterPro" id="IPR029068">
    <property type="entry name" value="Glyas_Bleomycin-R_OHBP_Dase"/>
</dbReference>
<sequence length="151" mass="17783">MIKGLYEAHLPVSNLETSISFYKRLGLELAYKQDKLVFFWIVKGESWLGLWETDRVEVPYHASLRHIAFHVDKEDILHAKEWLNEEGIIIRTSFGFDDEHQPLVLPNNPQAHAAIYFDDPDGNLLELIAPIRIDVEEEFEMMTFEEWLNRQ</sequence>
<dbReference type="EMBL" id="JAEOAH010000008">
    <property type="protein sequence ID" value="MBK3494994.1"/>
    <property type="molecule type" value="Genomic_DNA"/>
</dbReference>
<dbReference type="InterPro" id="IPR004360">
    <property type="entry name" value="Glyas_Fos-R_dOase_dom"/>
</dbReference>
<keyword evidence="3" id="KW-1185">Reference proteome</keyword>
<dbReference type="RefSeq" id="WP_200748773.1">
    <property type="nucleotide sequence ID" value="NZ_JAEOAH010000008.1"/>
</dbReference>
<dbReference type="PANTHER" id="PTHR21366">
    <property type="entry name" value="GLYOXALASE FAMILY PROTEIN"/>
    <property type="match status" value="1"/>
</dbReference>
<evidence type="ECO:0000259" key="1">
    <source>
        <dbReference type="PROSITE" id="PS51819"/>
    </source>
</evidence>
<comment type="caution">
    <text evidence="2">The sequence shown here is derived from an EMBL/GenBank/DDBJ whole genome shotgun (WGS) entry which is preliminary data.</text>
</comment>
<dbReference type="PROSITE" id="PS51819">
    <property type="entry name" value="VOC"/>
    <property type="match status" value="1"/>
</dbReference>
<reference evidence="2 3" key="1">
    <citation type="submission" date="2020-12" db="EMBL/GenBank/DDBJ databases">
        <title>YIM B01967 draft genome.</title>
        <authorList>
            <person name="Yan X."/>
        </authorList>
    </citation>
    <scope>NUCLEOTIDE SEQUENCE [LARGE SCALE GENOMIC DNA]</scope>
    <source>
        <strain evidence="2 3">YIM B01967</strain>
    </source>
</reference>
<gene>
    <name evidence="2" type="ORF">JFL43_08995</name>
</gene>
<protein>
    <submittedName>
        <fullName evidence="2">VOC family protein</fullName>
    </submittedName>
</protein>
<proteinExistence type="predicted"/>
<dbReference type="Proteomes" id="UP000618943">
    <property type="component" value="Unassembled WGS sequence"/>
</dbReference>
<evidence type="ECO:0000313" key="2">
    <source>
        <dbReference type="EMBL" id="MBK3494994.1"/>
    </source>
</evidence>
<dbReference type="Gene3D" id="3.10.180.10">
    <property type="entry name" value="2,3-Dihydroxybiphenyl 1,2-Dioxygenase, domain 1"/>
    <property type="match status" value="1"/>
</dbReference>
<organism evidence="2 3">
    <name type="scientific">Viridibacillus soli</name>
    <dbReference type="NCBI Taxonomy" id="2798301"/>
    <lineage>
        <taxon>Bacteria</taxon>
        <taxon>Bacillati</taxon>
        <taxon>Bacillota</taxon>
        <taxon>Bacilli</taxon>
        <taxon>Bacillales</taxon>
        <taxon>Caryophanaceae</taxon>
        <taxon>Viridibacillus</taxon>
    </lineage>
</organism>
<feature type="domain" description="VOC" evidence="1">
    <location>
        <begin position="4"/>
        <end position="130"/>
    </location>
</feature>
<evidence type="ECO:0000313" key="3">
    <source>
        <dbReference type="Proteomes" id="UP000618943"/>
    </source>
</evidence>
<dbReference type="InterPro" id="IPR050383">
    <property type="entry name" value="GlyoxalaseI/FosfomycinResist"/>
</dbReference>
<accession>A0ABS1H6E9</accession>
<dbReference type="PANTHER" id="PTHR21366:SF31">
    <property type="entry name" value="METALLOTHIOL TRANSFERASE FOSB"/>
    <property type="match status" value="1"/>
</dbReference>